<comment type="caution">
    <text evidence="2">The sequence shown here is derived from an EMBL/GenBank/DDBJ whole genome shotgun (WGS) entry which is preliminary data.</text>
</comment>
<protein>
    <recommendedName>
        <fullName evidence="4">Glycosyltransferase RgtA/B/C/D-like domain-containing protein</fullName>
    </recommendedName>
</protein>
<proteinExistence type="predicted"/>
<name>A0A7J4TIW7_9EURY</name>
<evidence type="ECO:0008006" key="4">
    <source>
        <dbReference type="Google" id="ProtNLM"/>
    </source>
</evidence>
<dbReference type="EMBL" id="DUHE01000089">
    <property type="protein sequence ID" value="HII83821.1"/>
    <property type="molecule type" value="Genomic_DNA"/>
</dbReference>
<reference evidence="3" key="1">
    <citation type="journal article" date="2020" name="bioRxiv">
        <title>A rank-normalized archaeal taxonomy based on genome phylogeny resolves widespread incomplete and uneven classifications.</title>
        <authorList>
            <person name="Rinke C."/>
            <person name="Chuvochina M."/>
            <person name="Mussig A.J."/>
            <person name="Chaumeil P.-A."/>
            <person name="Waite D.W."/>
            <person name="Whitman W.B."/>
            <person name="Parks D.H."/>
            <person name="Hugenholtz P."/>
        </authorList>
    </citation>
    <scope>NUCLEOTIDE SEQUENCE [LARGE SCALE GENOMIC DNA]</scope>
</reference>
<dbReference type="Proteomes" id="UP000586031">
    <property type="component" value="Unassembled WGS sequence"/>
</dbReference>
<sequence>MPDFTIFQTDVPISKINIISYFKDHYWLLLLIAIFIFSFTLDIYVLTRYSLSYGIDGAFYDIQVRNILQHGFPMSNDPPIVYYLLTPFVVLSRIHF</sequence>
<feature type="transmembrane region" description="Helical" evidence="1">
    <location>
        <begin position="26"/>
        <end position="46"/>
    </location>
</feature>
<evidence type="ECO:0000313" key="3">
    <source>
        <dbReference type="Proteomes" id="UP000586031"/>
    </source>
</evidence>
<accession>A0A7J4TIW7</accession>
<gene>
    <name evidence="2" type="ORF">HA271_03040</name>
</gene>
<dbReference type="AlphaFoldDB" id="A0A7J4TIW7"/>
<keyword evidence="1" id="KW-1133">Transmembrane helix</keyword>
<keyword evidence="1" id="KW-0472">Membrane</keyword>
<evidence type="ECO:0000256" key="1">
    <source>
        <dbReference type="SAM" id="Phobius"/>
    </source>
</evidence>
<organism evidence="2 3">
    <name type="scientific">Methanobacterium subterraneum</name>
    <dbReference type="NCBI Taxonomy" id="59277"/>
    <lineage>
        <taxon>Archaea</taxon>
        <taxon>Methanobacteriati</taxon>
        <taxon>Methanobacteriota</taxon>
        <taxon>Methanomada group</taxon>
        <taxon>Methanobacteria</taxon>
        <taxon>Methanobacteriales</taxon>
        <taxon>Methanobacteriaceae</taxon>
        <taxon>Methanobacterium</taxon>
    </lineage>
</organism>
<evidence type="ECO:0000313" key="2">
    <source>
        <dbReference type="EMBL" id="HII83821.1"/>
    </source>
</evidence>
<keyword evidence="1" id="KW-0812">Transmembrane</keyword>